<evidence type="ECO:0000313" key="4">
    <source>
        <dbReference type="EMBL" id="GAA4624850.1"/>
    </source>
</evidence>
<dbReference type="PROSITE" id="PS50989">
    <property type="entry name" value="COA_CT_CTER"/>
    <property type="match status" value="1"/>
</dbReference>
<dbReference type="InterPro" id="IPR034733">
    <property type="entry name" value="AcCoA_carboxyl_beta"/>
</dbReference>
<sequence>MTDDQAIGERTAEPVADRRRAAAKLAEFHERAARSRSPGTPQAIARQRSRGKKTARERVELLLDPGSFVEVDALARNHSAELESADRPYGDGVIIGHGTVDGRPLAVFAQDFTVFGGTLGKAHGEKICKILDLAAKVGCPVVGINDGAGGRIQEGVVAQALYGEIFFRNVRLSGVVPQISMIMGPCAGGAAYSPALTDFVVMVDKRSHMFVTGPDVLSVAMGERVGLEELGGARVHNTRSGNAHYLATDEQDAIDYVRQLLSYLPDNNHDAPPAYAAGSDPDGTVLDSLVPGSRSRPYDMYTVLNAIVDDGEFLEVQPLFAPNIICALGRIDGNSVGIVANQPMELAGCLDIDASEKAARFVRTCDAFNIPIVTLVDVPGFLPGSEQEWNGIIRRGAKLLYAYAEATVPKITTIIRKAYGGAYVVMGSKHLRADLCFAWPTAEIAVMGAEAAVNILHREQLGAAEDPAGIRAKLIDEYDKTHCTPYRAAERGYVDAVIAPSDTRKSIADALRIMNNKRETSLPKRHGNIPL</sequence>
<evidence type="ECO:0000259" key="2">
    <source>
        <dbReference type="PROSITE" id="PS50980"/>
    </source>
</evidence>
<dbReference type="PANTHER" id="PTHR43842">
    <property type="entry name" value="PROPIONYL-COA CARBOXYLASE BETA CHAIN"/>
    <property type="match status" value="1"/>
</dbReference>
<dbReference type="Proteomes" id="UP001501442">
    <property type="component" value="Unassembled WGS sequence"/>
</dbReference>
<dbReference type="PROSITE" id="PS50980">
    <property type="entry name" value="COA_CT_NTER"/>
    <property type="match status" value="1"/>
</dbReference>
<evidence type="ECO:0000259" key="3">
    <source>
        <dbReference type="PROSITE" id="PS50989"/>
    </source>
</evidence>
<name>A0ABP8UAY2_9ACTN</name>
<reference evidence="5" key="1">
    <citation type="journal article" date="2019" name="Int. J. Syst. Evol. Microbiol.">
        <title>The Global Catalogue of Microorganisms (GCM) 10K type strain sequencing project: providing services to taxonomists for standard genome sequencing and annotation.</title>
        <authorList>
            <consortium name="The Broad Institute Genomics Platform"/>
            <consortium name="The Broad Institute Genome Sequencing Center for Infectious Disease"/>
            <person name="Wu L."/>
            <person name="Ma J."/>
        </authorList>
    </citation>
    <scope>NUCLEOTIDE SEQUENCE [LARGE SCALE GENOMIC DNA]</scope>
    <source>
        <strain evidence="5">JCM 17939</strain>
    </source>
</reference>
<organism evidence="4 5">
    <name type="scientific">Actinoallomurus vinaceus</name>
    <dbReference type="NCBI Taxonomy" id="1080074"/>
    <lineage>
        <taxon>Bacteria</taxon>
        <taxon>Bacillati</taxon>
        <taxon>Actinomycetota</taxon>
        <taxon>Actinomycetes</taxon>
        <taxon>Streptosporangiales</taxon>
        <taxon>Thermomonosporaceae</taxon>
        <taxon>Actinoallomurus</taxon>
    </lineage>
</organism>
<keyword evidence="5" id="KW-1185">Reference proteome</keyword>
<evidence type="ECO:0000313" key="5">
    <source>
        <dbReference type="Proteomes" id="UP001501442"/>
    </source>
</evidence>
<dbReference type="SUPFAM" id="SSF52096">
    <property type="entry name" value="ClpP/crotonase"/>
    <property type="match status" value="2"/>
</dbReference>
<dbReference type="InterPro" id="IPR011763">
    <property type="entry name" value="COA_CT_C"/>
</dbReference>
<dbReference type="Gene3D" id="3.90.226.10">
    <property type="entry name" value="2-enoyl-CoA Hydratase, Chain A, domain 1"/>
    <property type="match status" value="2"/>
</dbReference>
<dbReference type="InterPro" id="IPR011762">
    <property type="entry name" value="COA_CT_N"/>
</dbReference>
<feature type="domain" description="CoA carboxyltransferase C-terminal" evidence="3">
    <location>
        <begin position="281"/>
        <end position="526"/>
    </location>
</feature>
<gene>
    <name evidence="4" type="ORF">GCM10023196_026690</name>
</gene>
<dbReference type="Pfam" id="PF01039">
    <property type="entry name" value="Carboxyl_trans"/>
    <property type="match status" value="1"/>
</dbReference>
<dbReference type="InterPro" id="IPR051047">
    <property type="entry name" value="AccD/PCCB"/>
</dbReference>
<proteinExistence type="predicted"/>
<dbReference type="PANTHER" id="PTHR43842:SF2">
    <property type="entry name" value="PROPIONYL-COA CARBOXYLASE BETA CHAIN, MITOCHONDRIAL"/>
    <property type="match status" value="1"/>
</dbReference>
<feature type="region of interest" description="Disordered" evidence="1">
    <location>
        <begin position="27"/>
        <end position="52"/>
    </location>
</feature>
<evidence type="ECO:0000256" key="1">
    <source>
        <dbReference type="SAM" id="MobiDB-lite"/>
    </source>
</evidence>
<dbReference type="EMBL" id="BAABHK010000003">
    <property type="protein sequence ID" value="GAA4624850.1"/>
    <property type="molecule type" value="Genomic_DNA"/>
</dbReference>
<comment type="caution">
    <text evidence="4">The sequence shown here is derived from an EMBL/GenBank/DDBJ whole genome shotgun (WGS) entry which is preliminary data.</text>
</comment>
<dbReference type="InterPro" id="IPR029045">
    <property type="entry name" value="ClpP/crotonase-like_dom_sf"/>
</dbReference>
<protein>
    <submittedName>
        <fullName evidence="4">Acyl-CoA carboxylase subunit beta</fullName>
    </submittedName>
</protein>
<accession>A0ABP8UAY2</accession>
<feature type="domain" description="CoA carboxyltransferase N-terminal" evidence="2">
    <location>
        <begin position="21"/>
        <end position="276"/>
    </location>
</feature>